<keyword evidence="4" id="KW-0694">RNA-binding</keyword>
<dbReference type="HAMAP" id="MF_00736">
    <property type="entry name" value="Ribosomal_uL11"/>
    <property type="match status" value="1"/>
</dbReference>
<dbReference type="CDD" id="cd00349">
    <property type="entry name" value="Ribosomal_L11"/>
    <property type="match status" value="1"/>
</dbReference>
<dbReference type="Pfam" id="PF03946">
    <property type="entry name" value="Ribosomal_L11_N"/>
    <property type="match status" value="1"/>
</dbReference>
<dbReference type="PANTHER" id="PTHR11661">
    <property type="entry name" value="60S RIBOSOMAL PROTEIN L12"/>
    <property type="match status" value="1"/>
</dbReference>
<evidence type="ECO:0000256" key="3">
    <source>
        <dbReference type="ARBA" id="ARBA00022730"/>
    </source>
</evidence>
<evidence type="ECO:0000256" key="8">
    <source>
        <dbReference type="RuleBase" id="RU003978"/>
    </source>
</evidence>
<reference evidence="12 14" key="2">
    <citation type="submission" date="2018-03" db="EMBL/GenBank/DDBJ databases">
        <authorList>
            <person name="Fogelqvist J."/>
        </authorList>
    </citation>
    <scope>NUCLEOTIDE SEQUENCE [LARGE SCALE GENOMIC DNA]</scope>
</reference>
<geneLocation type="mitochondrion" evidence="12"/>
<reference evidence="11 13" key="1">
    <citation type="submission" date="2015-02" db="EMBL/GenBank/DDBJ databases">
        <authorList>
            <person name="Chooi Y.-H."/>
        </authorList>
    </citation>
    <scope>NUCLEOTIDE SEQUENCE [LARGE SCALE GENOMIC DNA]</scope>
    <source>
        <strain evidence="11">E3</strain>
    </source>
</reference>
<feature type="domain" description="Large ribosomal subunit protein uL11 C-terminal" evidence="9">
    <location>
        <begin position="71"/>
        <end position="141"/>
    </location>
</feature>
<dbReference type="Proteomes" id="UP000039324">
    <property type="component" value="Unassembled WGS sequence"/>
</dbReference>
<dbReference type="InterPro" id="IPR000911">
    <property type="entry name" value="Ribosomal_uL11"/>
</dbReference>
<evidence type="ECO:0000259" key="10">
    <source>
        <dbReference type="Pfam" id="PF03946"/>
    </source>
</evidence>
<dbReference type="STRING" id="37360.A0A0G4IKJ7"/>
<evidence type="ECO:0000256" key="1">
    <source>
        <dbReference type="ARBA" id="ARBA00010537"/>
    </source>
</evidence>
<dbReference type="GO" id="GO:0006412">
    <property type="term" value="P:translation"/>
    <property type="evidence" value="ECO:0007669"/>
    <property type="project" value="InterPro"/>
</dbReference>
<dbReference type="InterPro" id="IPR020784">
    <property type="entry name" value="Ribosomal_uL11_N"/>
</dbReference>
<evidence type="ECO:0000256" key="5">
    <source>
        <dbReference type="ARBA" id="ARBA00022980"/>
    </source>
</evidence>
<evidence type="ECO:0000256" key="7">
    <source>
        <dbReference type="ARBA" id="ARBA00040104"/>
    </source>
</evidence>
<keyword evidence="6 8" id="KW-0687">Ribonucleoprotein</keyword>
<dbReference type="FunFam" id="3.30.1550.10:FF:000006">
    <property type="entry name" value="50S ribosomal protein L11"/>
    <property type="match status" value="1"/>
</dbReference>
<protein>
    <recommendedName>
        <fullName evidence="7">Large ribosomal subunit protein uL11m</fullName>
    </recommendedName>
</protein>
<dbReference type="InterPro" id="IPR006519">
    <property type="entry name" value="Ribosomal_uL11_bac-typ"/>
</dbReference>
<proteinExistence type="inferred from homology"/>
<name>A0A0G4IKJ7_PLABS</name>
<dbReference type="SUPFAM" id="SSF46906">
    <property type="entry name" value="Ribosomal protein L11, C-terminal domain"/>
    <property type="match status" value="1"/>
</dbReference>
<keyword evidence="2" id="KW-0488">Methylation</keyword>
<keyword evidence="5 8" id="KW-0689">Ribosomal protein</keyword>
<evidence type="ECO:0000313" key="11">
    <source>
        <dbReference type="EMBL" id="CEO95610.1"/>
    </source>
</evidence>
<comment type="similarity">
    <text evidence="1 8">Belongs to the universal ribosomal protein uL11 family.</text>
</comment>
<feature type="domain" description="Large ribosomal subunit protein uL11 N-terminal" evidence="10">
    <location>
        <begin position="8"/>
        <end position="66"/>
    </location>
</feature>
<evidence type="ECO:0000256" key="2">
    <source>
        <dbReference type="ARBA" id="ARBA00022481"/>
    </source>
</evidence>
<evidence type="ECO:0000259" key="9">
    <source>
        <dbReference type="Pfam" id="PF00298"/>
    </source>
</evidence>
<keyword evidence="12" id="KW-0496">Mitochondrion</keyword>
<evidence type="ECO:0000313" key="13">
    <source>
        <dbReference type="Proteomes" id="UP000039324"/>
    </source>
</evidence>
<dbReference type="SUPFAM" id="SSF54747">
    <property type="entry name" value="Ribosomal L11/L12e N-terminal domain"/>
    <property type="match status" value="1"/>
</dbReference>
<evidence type="ECO:0000256" key="6">
    <source>
        <dbReference type="ARBA" id="ARBA00023274"/>
    </source>
</evidence>
<dbReference type="InterPro" id="IPR036796">
    <property type="entry name" value="Ribosomal_uL11_N_sf"/>
</dbReference>
<dbReference type="GO" id="GO:0003735">
    <property type="term" value="F:structural constituent of ribosome"/>
    <property type="evidence" value="ECO:0007669"/>
    <property type="project" value="InterPro"/>
</dbReference>
<keyword evidence="3" id="KW-0699">rRNA-binding</keyword>
<dbReference type="AlphaFoldDB" id="A0A0G4IKJ7"/>
<sequence>MSAVKAMVRMTLPAGKAAPSPAIGQAIGSLGLNIMEFCKAFNLASTTYKKEVPMRVRVTVFEDRTFNLLIKSPATSYFLKKAAGVEKGARQPGREMVGNVSLRQLFAIGQVKMTDPGMEDHDLEGVVKSIAAQARSIGLNVVP</sequence>
<dbReference type="Proteomes" id="UP000290189">
    <property type="component" value="Unassembled WGS sequence"/>
</dbReference>
<evidence type="ECO:0000256" key="4">
    <source>
        <dbReference type="ARBA" id="ARBA00022884"/>
    </source>
</evidence>
<dbReference type="PANTHER" id="PTHR11661:SF1">
    <property type="entry name" value="LARGE RIBOSOMAL SUBUNIT PROTEIN UL11M"/>
    <property type="match status" value="1"/>
</dbReference>
<dbReference type="Gene3D" id="3.30.1550.10">
    <property type="entry name" value="Ribosomal protein L11/L12, N-terminal domain"/>
    <property type="match status" value="1"/>
</dbReference>
<dbReference type="GO" id="GO:0005762">
    <property type="term" value="C:mitochondrial large ribosomal subunit"/>
    <property type="evidence" value="ECO:0007669"/>
    <property type="project" value="TreeGrafter"/>
</dbReference>
<dbReference type="GO" id="GO:0070180">
    <property type="term" value="F:large ribosomal subunit rRNA binding"/>
    <property type="evidence" value="ECO:0007669"/>
    <property type="project" value="TreeGrafter"/>
</dbReference>
<dbReference type="Pfam" id="PF00298">
    <property type="entry name" value="Ribosomal_L11"/>
    <property type="match status" value="1"/>
</dbReference>
<evidence type="ECO:0000313" key="14">
    <source>
        <dbReference type="Proteomes" id="UP000290189"/>
    </source>
</evidence>
<dbReference type="InterPro" id="IPR036769">
    <property type="entry name" value="Ribosomal_uL11_C_sf"/>
</dbReference>
<accession>A0A0G4IKJ7</accession>
<dbReference type="EMBL" id="OVEO01000014">
    <property type="protein sequence ID" value="SPR00478.1"/>
    <property type="molecule type" value="Genomic_DNA"/>
</dbReference>
<dbReference type="EMBL" id="CDSF01000024">
    <property type="protein sequence ID" value="CEO95610.1"/>
    <property type="molecule type" value="Genomic_DNA"/>
</dbReference>
<evidence type="ECO:0000313" key="12">
    <source>
        <dbReference type="EMBL" id="SPR00478.1"/>
    </source>
</evidence>
<organism evidence="11 13">
    <name type="scientific">Plasmodiophora brassicae</name>
    <name type="common">Clubroot disease agent</name>
    <dbReference type="NCBI Taxonomy" id="37360"/>
    <lineage>
        <taxon>Eukaryota</taxon>
        <taxon>Sar</taxon>
        <taxon>Rhizaria</taxon>
        <taxon>Endomyxa</taxon>
        <taxon>Phytomyxea</taxon>
        <taxon>Plasmodiophorida</taxon>
        <taxon>Plasmodiophoridae</taxon>
        <taxon>Plasmodiophora</taxon>
    </lineage>
</organism>
<dbReference type="NCBIfam" id="TIGR01632">
    <property type="entry name" value="L11_bact"/>
    <property type="match status" value="1"/>
</dbReference>
<dbReference type="InterPro" id="IPR020783">
    <property type="entry name" value="Ribosomal_uL11_C"/>
</dbReference>
<dbReference type="OrthoDB" id="1091498at2759"/>
<dbReference type="Gene3D" id="1.10.10.250">
    <property type="entry name" value="Ribosomal protein L11, C-terminal domain"/>
    <property type="match status" value="1"/>
</dbReference>
<gene>
    <name evidence="11" type="ORF">PBRA_004336</name>
    <name evidence="12" type="ORF">PLBR_LOCUS7693</name>
</gene>
<keyword evidence="13" id="KW-1185">Reference proteome</keyword>
<dbReference type="SMART" id="SM00649">
    <property type="entry name" value="RL11"/>
    <property type="match status" value="1"/>
</dbReference>
<dbReference type="OMA" id="CKQFNAK"/>
<dbReference type="FunFam" id="1.10.10.250:FF:000003">
    <property type="entry name" value="Mitochondrial ribosomal protein L11"/>
    <property type="match status" value="1"/>
</dbReference>